<protein>
    <recommendedName>
        <fullName evidence="6">GDT1 family protein</fullName>
    </recommendedName>
</protein>
<dbReference type="InterPro" id="IPR001727">
    <property type="entry name" value="GDT1-like"/>
</dbReference>
<evidence type="ECO:0000256" key="2">
    <source>
        <dbReference type="ARBA" id="ARBA00009190"/>
    </source>
</evidence>
<dbReference type="EMBL" id="ML210484">
    <property type="protein sequence ID" value="TFK17620.1"/>
    <property type="molecule type" value="Genomic_DNA"/>
</dbReference>
<evidence type="ECO:0000256" key="6">
    <source>
        <dbReference type="RuleBase" id="RU365102"/>
    </source>
</evidence>
<organism evidence="8 9">
    <name type="scientific">Coprinopsis marcescibilis</name>
    <name type="common">Agaric fungus</name>
    <name type="synonym">Psathyrella marcescibilis</name>
    <dbReference type="NCBI Taxonomy" id="230819"/>
    <lineage>
        <taxon>Eukaryota</taxon>
        <taxon>Fungi</taxon>
        <taxon>Dikarya</taxon>
        <taxon>Basidiomycota</taxon>
        <taxon>Agaricomycotina</taxon>
        <taxon>Agaricomycetes</taxon>
        <taxon>Agaricomycetidae</taxon>
        <taxon>Agaricales</taxon>
        <taxon>Agaricineae</taxon>
        <taxon>Psathyrellaceae</taxon>
        <taxon>Coprinopsis</taxon>
    </lineage>
</organism>
<dbReference type="GO" id="GO:0032468">
    <property type="term" value="P:Golgi calcium ion homeostasis"/>
    <property type="evidence" value="ECO:0007669"/>
    <property type="project" value="TreeGrafter"/>
</dbReference>
<dbReference type="GO" id="GO:0015085">
    <property type="term" value="F:calcium ion transmembrane transporter activity"/>
    <property type="evidence" value="ECO:0007669"/>
    <property type="project" value="TreeGrafter"/>
</dbReference>
<gene>
    <name evidence="8" type="ORF">FA15DRAFT_314802</name>
</gene>
<evidence type="ECO:0000256" key="5">
    <source>
        <dbReference type="ARBA" id="ARBA00023136"/>
    </source>
</evidence>
<name>A0A5C3KC92_COPMA</name>
<keyword evidence="9" id="KW-1185">Reference proteome</keyword>
<accession>A0A5C3KC92</accession>
<dbReference type="Pfam" id="PF01169">
    <property type="entry name" value="GDT1"/>
    <property type="match status" value="2"/>
</dbReference>
<reference evidence="8 9" key="1">
    <citation type="journal article" date="2019" name="Nat. Ecol. Evol.">
        <title>Megaphylogeny resolves global patterns of mushroom evolution.</title>
        <authorList>
            <person name="Varga T."/>
            <person name="Krizsan K."/>
            <person name="Foldi C."/>
            <person name="Dima B."/>
            <person name="Sanchez-Garcia M."/>
            <person name="Sanchez-Ramirez S."/>
            <person name="Szollosi G.J."/>
            <person name="Szarkandi J.G."/>
            <person name="Papp V."/>
            <person name="Albert L."/>
            <person name="Andreopoulos W."/>
            <person name="Angelini C."/>
            <person name="Antonin V."/>
            <person name="Barry K.W."/>
            <person name="Bougher N.L."/>
            <person name="Buchanan P."/>
            <person name="Buyck B."/>
            <person name="Bense V."/>
            <person name="Catcheside P."/>
            <person name="Chovatia M."/>
            <person name="Cooper J."/>
            <person name="Damon W."/>
            <person name="Desjardin D."/>
            <person name="Finy P."/>
            <person name="Geml J."/>
            <person name="Haridas S."/>
            <person name="Hughes K."/>
            <person name="Justo A."/>
            <person name="Karasinski D."/>
            <person name="Kautmanova I."/>
            <person name="Kiss B."/>
            <person name="Kocsube S."/>
            <person name="Kotiranta H."/>
            <person name="LaButti K.M."/>
            <person name="Lechner B.E."/>
            <person name="Liimatainen K."/>
            <person name="Lipzen A."/>
            <person name="Lukacs Z."/>
            <person name="Mihaltcheva S."/>
            <person name="Morgado L.N."/>
            <person name="Niskanen T."/>
            <person name="Noordeloos M.E."/>
            <person name="Ohm R.A."/>
            <person name="Ortiz-Santana B."/>
            <person name="Ovrebo C."/>
            <person name="Racz N."/>
            <person name="Riley R."/>
            <person name="Savchenko A."/>
            <person name="Shiryaev A."/>
            <person name="Soop K."/>
            <person name="Spirin V."/>
            <person name="Szebenyi C."/>
            <person name="Tomsovsky M."/>
            <person name="Tulloss R.E."/>
            <person name="Uehling J."/>
            <person name="Grigoriev I.V."/>
            <person name="Vagvolgyi C."/>
            <person name="Papp T."/>
            <person name="Martin F.M."/>
            <person name="Miettinen O."/>
            <person name="Hibbett D.S."/>
            <person name="Nagy L.G."/>
        </authorList>
    </citation>
    <scope>NUCLEOTIDE SEQUENCE [LARGE SCALE GENOMIC DNA]</scope>
    <source>
        <strain evidence="8 9">CBS 121175</strain>
    </source>
</reference>
<sequence length="282" mass="30195">MDSMSTFSHGAPAEGSIQALLQSFSMIIASEIGDKTFLIAAILAMRHPRLIVFAGAFGSLVVMSILSAAMGHILPTLIPRKWTQVAASILFLVFGAKMFIEGRAMKSGNEKIQEELKEAEEEIEDDDADHNGGPRTPAIPLEDMEAGVATEDLSPRSPITKPKAAFMEGARNFCSLLLGPVFVQAFILTFLGEWGDRSQIATIALGAAHNVYVVTLGTVVGHACCTALAVIGGRYVSTKISVKPVTMGGSILFLIFGIVYLYEAYRMGSEMSIPIDVDHDVA</sequence>
<feature type="region of interest" description="Disordered" evidence="7">
    <location>
        <begin position="117"/>
        <end position="137"/>
    </location>
</feature>
<dbReference type="GO" id="GO:0005794">
    <property type="term" value="C:Golgi apparatus"/>
    <property type="evidence" value="ECO:0007669"/>
    <property type="project" value="TreeGrafter"/>
</dbReference>
<feature type="transmembrane region" description="Helical" evidence="6">
    <location>
        <begin position="50"/>
        <end position="70"/>
    </location>
</feature>
<evidence type="ECO:0000256" key="3">
    <source>
        <dbReference type="ARBA" id="ARBA00022692"/>
    </source>
</evidence>
<dbReference type="Proteomes" id="UP000307440">
    <property type="component" value="Unassembled WGS sequence"/>
</dbReference>
<feature type="transmembrane region" description="Helical" evidence="6">
    <location>
        <begin position="245"/>
        <end position="262"/>
    </location>
</feature>
<dbReference type="PANTHER" id="PTHR12608:SF1">
    <property type="entry name" value="TRANSMEMBRANE PROTEIN 165"/>
    <property type="match status" value="1"/>
</dbReference>
<dbReference type="PROSITE" id="PS01214">
    <property type="entry name" value="UPF0016"/>
    <property type="match status" value="1"/>
</dbReference>
<dbReference type="OrthoDB" id="442680at2759"/>
<proteinExistence type="inferred from homology"/>
<dbReference type="AlphaFoldDB" id="A0A5C3KC92"/>
<feature type="transmembrane region" description="Helical" evidence="6">
    <location>
        <begin position="173"/>
        <end position="191"/>
    </location>
</feature>
<evidence type="ECO:0000313" key="8">
    <source>
        <dbReference type="EMBL" id="TFK17620.1"/>
    </source>
</evidence>
<dbReference type="InterPro" id="IPR049555">
    <property type="entry name" value="GDT1-like_CS"/>
</dbReference>
<keyword evidence="3 6" id="KW-0812">Transmembrane</keyword>
<evidence type="ECO:0000256" key="4">
    <source>
        <dbReference type="ARBA" id="ARBA00022989"/>
    </source>
</evidence>
<dbReference type="GO" id="GO:0005384">
    <property type="term" value="F:manganese ion transmembrane transporter activity"/>
    <property type="evidence" value="ECO:0007669"/>
    <property type="project" value="TreeGrafter"/>
</dbReference>
<dbReference type="STRING" id="230819.A0A5C3KC92"/>
<keyword evidence="5 6" id="KW-0472">Membrane</keyword>
<evidence type="ECO:0000256" key="7">
    <source>
        <dbReference type="SAM" id="MobiDB-lite"/>
    </source>
</evidence>
<dbReference type="GO" id="GO:0032472">
    <property type="term" value="P:Golgi calcium ion transport"/>
    <property type="evidence" value="ECO:0007669"/>
    <property type="project" value="TreeGrafter"/>
</dbReference>
<comment type="subcellular location">
    <subcellularLocation>
        <location evidence="1 6">Membrane</location>
        <topology evidence="1 6">Multi-pass membrane protein</topology>
    </subcellularLocation>
</comment>
<evidence type="ECO:0000313" key="9">
    <source>
        <dbReference type="Proteomes" id="UP000307440"/>
    </source>
</evidence>
<feature type="transmembrane region" description="Helical" evidence="6">
    <location>
        <begin position="82"/>
        <end position="100"/>
    </location>
</feature>
<feature type="transmembrane region" description="Helical" evidence="6">
    <location>
        <begin position="211"/>
        <end position="233"/>
    </location>
</feature>
<dbReference type="GO" id="GO:0000329">
    <property type="term" value="C:fungal-type vacuole membrane"/>
    <property type="evidence" value="ECO:0007669"/>
    <property type="project" value="TreeGrafter"/>
</dbReference>
<dbReference type="PANTHER" id="PTHR12608">
    <property type="entry name" value="TRANSMEMBRANE PROTEIN HTP-1 RELATED"/>
    <property type="match status" value="1"/>
</dbReference>
<evidence type="ECO:0000256" key="1">
    <source>
        <dbReference type="ARBA" id="ARBA00004141"/>
    </source>
</evidence>
<feature type="compositionally biased region" description="Acidic residues" evidence="7">
    <location>
        <begin position="117"/>
        <end position="128"/>
    </location>
</feature>
<comment type="similarity">
    <text evidence="2 6">Belongs to the GDT1 family.</text>
</comment>
<keyword evidence="4 6" id="KW-1133">Transmembrane helix</keyword>